<feature type="region of interest" description="Disordered" evidence="10">
    <location>
        <begin position="82"/>
        <end position="120"/>
    </location>
</feature>
<gene>
    <name evidence="12" type="ORF">BOX15_Mlig000590g2</name>
</gene>
<evidence type="ECO:0000256" key="7">
    <source>
        <dbReference type="ARBA" id="ARBA00022771"/>
    </source>
</evidence>
<feature type="compositionally biased region" description="Polar residues" evidence="10">
    <location>
        <begin position="651"/>
        <end position="672"/>
    </location>
</feature>
<feature type="region of interest" description="Disordered" evidence="10">
    <location>
        <begin position="393"/>
        <end position="421"/>
    </location>
</feature>
<dbReference type="PANTHER" id="PTHR15135">
    <property type="entry name" value="STAC"/>
    <property type="match status" value="1"/>
</dbReference>
<feature type="region of interest" description="Disordered" evidence="10">
    <location>
        <begin position="1"/>
        <end position="67"/>
    </location>
</feature>
<evidence type="ECO:0000256" key="2">
    <source>
        <dbReference type="ARBA" id="ARBA00004496"/>
    </source>
</evidence>
<feature type="compositionally biased region" description="Acidic residues" evidence="10">
    <location>
        <begin position="434"/>
        <end position="447"/>
    </location>
</feature>
<dbReference type="PANTHER" id="PTHR15135:SF7">
    <property type="entry name" value="STAC-LIKE, ISOFORM J"/>
    <property type="match status" value="1"/>
</dbReference>
<keyword evidence="6" id="KW-0677">Repeat</keyword>
<dbReference type="GO" id="GO:0008270">
    <property type="term" value="F:zinc ion binding"/>
    <property type="evidence" value="ECO:0007669"/>
    <property type="project" value="UniProtKB-KW"/>
</dbReference>
<evidence type="ECO:0000256" key="3">
    <source>
        <dbReference type="ARBA" id="ARBA00022443"/>
    </source>
</evidence>
<feature type="compositionally biased region" description="Basic and acidic residues" evidence="10">
    <location>
        <begin position="607"/>
        <end position="618"/>
    </location>
</feature>
<dbReference type="InterPro" id="IPR001452">
    <property type="entry name" value="SH3_domain"/>
</dbReference>
<dbReference type="SUPFAM" id="SSF50044">
    <property type="entry name" value="SH3-domain"/>
    <property type="match status" value="1"/>
</dbReference>
<feature type="domain" description="SH3" evidence="11">
    <location>
        <begin position="711"/>
        <end position="770"/>
    </location>
</feature>
<evidence type="ECO:0000256" key="5">
    <source>
        <dbReference type="ARBA" id="ARBA00022490"/>
    </source>
</evidence>
<name>A0A267G8I3_9PLAT</name>
<dbReference type="SMART" id="SM00326">
    <property type="entry name" value="SH3"/>
    <property type="match status" value="1"/>
</dbReference>
<dbReference type="GO" id="GO:0005886">
    <property type="term" value="C:plasma membrane"/>
    <property type="evidence" value="ECO:0007669"/>
    <property type="project" value="UniProtKB-SubCell"/>
</dbReference>
<dbReference type="EMBL" id="NIVC01000477">
    <property type="protein sequence ID" value="PAA82350.1"/>
    <property type="molecule type" value="Genomic_DNA"/>
</dbReference>
<dbReference type="Pfam" id="PF26085">
    <property type="entry name" value="SH3_20"/>
    <property type="match status" value="1"/>
</dbReference>
<feature type="compositionally biased region" description="Polar residues" evidence="10">
    <location>
        <begin position="535"/>
        <end position="544"/>
    </location>
</feature>
<keyword evidence="3 9" id="KW-0728">SH3 domain</keyword>
<feature type="compositionally biased region" description="Low complexity" evidence="10">
    <location>
        <begin position="33"/>
        <end position="51"/>
    </location>
</feature>
<dbReference type="Pfam" id="PF00018">
    <property type="entry name" value="SH3_1"/>
    <property type="match status" value="1"/>
</dbReference>
<keyword evidence="8" id="KW-0472">Membrane</keyword>
<feature type="compositionally biased region" description="Low complexity" evidence="10">
    <location>
        <begin position="82"/>
        <end position="101"/>
    </location>
</feature>
<keyword evidence="7" id="KW-0863">Zinc-finger</keyword>
<dbReference type="AlphaFoldDB" id="A0A267G8I3"/>
<dbReference type="STRING" id="282301.A0A267G8I3"/>
<evidence type="ECO:0000259" key="11">
    <source>
        <dbReference type="PROSITE" id="PS50002"/>
    </source>
</evidence>
<accession>A0A267G8I3</accession>
<dbReference type="InterPro" id="IPR036028">
    <property type="entry name" value="SH3-like_dom_sf"/>
</dbReference>
<feature type="region of interest" description="Disordered" evidence="10">
    <location>
        <begin position="297"/>
        <end position="317"/>
    </location>
</feature>
<dbReference type="InterPro" id="IPR059031">
    <property type="entry name" value="SH3_20"/>
</dbReference>
<keyword evidence="13" id="KW-1185">Reference proteome</keyword>
<evidence type="ECO:0000256" key="6">
    <source>
        <dbReference type="ARBA" id="ARBA00022737"/>
    </source>
</evidence>
<feature type="compositionally biased region" description="Low complexity" evidence="10">
    <location>
        <begin position="298"/>
        <end position="310"/>
    </location>
</feature>
<reference evidence="12 13" key="1">
    <citation type="submission" date="2017-06" db="EMBL/GenBank/DDBJ databases">
        <title>A platform for efficient transgenesis in Macrostomum lignano, a flatworm model organism for stem cell research.</title>
        <authorList>
            <person name="Berezikov E."/>
        </authorList>
    </citation>
    <scope>NUCLEOTIDE SEQUENCE [LARGE SCALE GENOMIC DNA]</scope>
    <source>
        <strain evidence="12">DV1</strain>
        <tissue evidence="12">Whole organism</tissue>
    </source>
</reference>
<keyword evidence="7" id="KW-0862">Zinc</keyword>
<keyword evidence="7" id="KW-0479">Metal-binding</keyword>
<comment type="subcellular location">
    <subcellularLocation>
        <location evidence="1">Cell membrane</location>
    </subcellularLocation>
    <subcellularLocation>
        <location evidence="2">Cytoplasm</location>
    </subcellularLocation>
</comment>
<dbReference type="Proteomes" id="UP000215902">
    <property type="component" value="Unassembled WGS sequence"/>
</dbReference>
<evidence type="ECO:0000256" key="10">
    <source>
        <dbReference type="SAM" id="MobiDB-lite"/>
    </source>
</evidence>
<feature type="compositionally biased region" description="Gly residues" evidence="10">
    <location>
        <begin position="505"/>
        <end position="518"/>
    </location>
</feature>
<feature type="compositionally biased region" description="Polar residues" evidence="10">
    <location>
        <begin position="559"/>
        <end position="574"/>
    </location>
</feature>
<keyword evidence="4" id="KW-1003">Cell membrane</keyword>
<evidence type="ECO:0000256" key="9">
    <source>
        <dbReference type="PROSITE-ProRule" id="PRU00192"/>
    </source>
</evidence>
<dbReference type="PROSITE" id="PS50002">
    <property type="entry name" value="SH3"/>
    <property type="match status" value="1"/>
</dbReference>
<dbReference type="Gene3D" id="2.30.30.40">
    <property type="entry name" value="SH3 Domains"/>
    <property type="match status" value="1"/>
</dbReference>
<proteinExistence type="predicted"/>
<feature type="compositionally biased region" description="Basic and acidic residues" evidence="10">
    <location>
        <begin position="1"/>
        <end position="17"/>
    </location>
</feature>
<evidence type="ECO:0000256" key="4">
    <source>
        <dbReference type="ARBA" id="ARBA00022475"/>
    </source>
</evidence>
<keyword evidence="5" id="KW-0963">Cytoplasm</keyword>
<evidence type="ECO:0000313" key="12">
    <source>
        <dbReference type="EMBL" id="PAA82350.1"/>
    </source>
</evidence>
<dbReference type="OrthoDB" id="6250593at2759"/>
<dbReference type="InterPro" id="IPR039688">
    <property type="entry name" value="STAC1/2/3"/>
</dbReference>
<evidence type="ECO:0000256" key="1">
    <source>
        <dbReference type="ARBA" id="ARBA00004236"/>
    </source>
</evidence>
<dbReference type="GO" id="GO:1903078">
    <property type="term" value="P:positive regulation of protein localization to plasma membrane"/>
    <property type="evidence" value="ECO:0007669"/>
    <property type="project" value="TreeGrafter"/>
</dbReference>
<evidence type="ECO:0000256" key="8">
    <source>
        <dbReference type="ARBA" id="ARBA00023136"/>
    </source>
</evidence>
<dbReference type="GO" id="GO:0003009">
    <property type="term" value="P:skeletal muscle contraction"/>
    <property type="evidence" value="ECO:0007669"/>
    <property type="project" value="TreeGrafter"/>
</dbReference>
<sequence length="833" mass="88911">MQRQQQERSKELPEARVARSRARHGSLRQLHQAAADALSRRLNSARLSLTRQRSVTSADDEASTSTMTSAAAGADAAAVFYDPTSPTSPRPAAAATFSLSGSRRRLSRSPQQLSGPAATSAALSNSKFQLLSPMSQTDRLNSLVHQRSNESHDSTTSGVSMMSVRSSLHSDREFKMDLMNFKKQDSLGCDEAGAPEYSYAAFSSGAAAGAGPGGVGASGSGASGGAGAFISSTGVGGAAKQDEPSVKGLWRRAFNKLKTKDKDKGKKKRSCKDDEDIADVDPVYSLLKRAADKGVQKCSGCSGPTSGTSPRASDASLFSTSPGLSGLRRESLMSKLSVSSPVSSWARRKAAMNAYRMKSISVDHGPPPATAAAAASASIAAIAAAAAAAAASTSVAKDDDENSTTTTSNQGTEAEAAPVQVTTVALVTNRRDDAYEESQAEPCDEGEPSSSSNTAALEQPEKLVEFAGGGRTITTQPPKSGTKARPMLDSRKKSVSADSPDKAACGGGSGGGADGGGRWTSVPHRLEDDTKKKSSSFTNTNFIESQAPPNPHRRKQLQFGRNKSLSVDQDNTGSARLRHVELSDESICPRQRLGSEASSSRQSASRESPRRHFGEDSQLRGQDASRPQNKRRLQWKMKSFSLDSPEVKENLTGTAGSNLQGTQQHPSTSTDETAADELNSLGATGVSVSTIETTKVKQPHRNRKMLRDSRLSGNLFVVLYDFKARHRDEMDLRAGFKLSCSEMADPDWWLGRCMGRAGLFPSAYVQRVREGDVIWRVLRPQTLVTDCGGSVKLYRGQIVVQQRPRVSQQCVPIRLKDGRELDCPAEMLERLVD</sequence>
<comment type="caution">
    <text evidence="12">The sequence shown here is derived from an EMBL/GenBank/DDBJ whole genome shotgun (WGS) entry which is preliminary data.</text>
</comment>
<protein>
    <recommendedName>
        <fullName evidence="11">SH3 domain-containing protein</fullName>
    </recommendedName>
</protein>
<feature type="compositionally biased region" description="Low complexity" evidence="10">
    <location>
        <begin position="595"/>
        <end position="606"/>
    </location>
</feature>
<feature type="region of interest" description="Disordered" evidence="10">
    <location>
        <begin position="434"/>
        <end position="673"/>
    </location>
</feature>
<evidence type="ECO:0000313" key="13">
    <source>
        <dbReference type="Proteomes" id="UP000215902"/>
    </source>
</evidence>
<organism evidence="12 13">
    <name type="scientific">Macrostomum lignano</name>
    <dbReference type="NCBI Taxonomy" id="282301"/>
    <lineage>
        <taxon>Eukaryota</taxon>
        <taxon>Metazoa</taxon>
        <taxon>Spiralia</taxon>
        <taxon>Lophotrochozoa</taxon>
        <taxon>Platyhelminthes</taxon>
        <taxon>Rhabditophora</taxon>
        <taxon>Macrostomorpha</taxon>
        <taxon>Macrostomida</taxon>
        <taxon>Macrostomidae</taxon>
        <taxon>Macrostomum</taxon>
    </lineage>
</organism>
<dbReference type="GO" id="GO:0005737">
    <property type="term" value="C:cytoplasm"/>
    <property type="evidence" value="ECO:0007669"/>
    <property type="project" value="UniProtKB-SubCell"/>
</dbReference>